<dbReference type="GO" id="GO:0051082">
    <property type="term" value="F:unfolded protein binding"/>
    <property type="evidence" value="ECO:0007669"/>
    <property type="project" value="InterPro"/>
</dbReference>
<dbReference type="Gene3D" id="2.60.260.20">
    <property type="entry name" value="Urease metallochaperone UreE, N-terminal domain"/>
    <property type="match status" value="2"/>
</dbReference>
<keyword evidence="1" id="KW-0479">Metal-binding</keyword>
<dbReference type="FunFam" id="2.60.260.20:FF:000003">
    <property type="entry name" value="DnaJ subfamily A member 2"/>
    <property type="match status" value="1"/>
</dbReference>
<dbReference type="Pfam" id="PF00226">
    <property type="entry name" value="DnaJ"/>
    <property type="match status" value="1"/>
</dbReference>
<dbReference type="InterPro" id="IPR001623">
    <property type="entry name" value="DnaJ_domain"/>
</dbReference>
<name>A0A0B7NQC1_9FUNG</name>
<proteinExistence type="predicted"/>
<dbReference type="PRINTS" id="PR00625">
    <property type="entry name" value="JDOMAIN"/>
</dbReference>
<evidence type="ECO:0000259" key="5">
    <source>
        <dbReference type="PROSITE" id="PS50076"/>
    </source>
</evidence>
<dbReference type="Pfam" id="PF01556">
    <property type="entry name" value="DnaJ_C"/>
    <property type="match status" value="1"/>
</dbReference>
<dbReference type="PANTHER" id="PTHR43888">
    <property type="entry name" value="DNAJ-LIKE-2, ISOFORM A-RELATED"/>
    <property type="match status" value="1"/>
</dbReference>
<dbReference type="InterPro" id="IPR002939">
    <property type="entry name" value="DnaJ_C"/>
</dbReference>
<organism evidence="6 7">
    <name type="scientific">Parasitella parasitica</name>
    <dbReference type="NCBI Taxonomy" id="35722"/>
    <lineage>
        <taxon>Eukaryota</taxon>
        <taxon>Fungi</taxon>
        <taxon>Fungi incertae sedis</taxon>
        <taxon>Mucoromycota</taxon>
        <taxon>Mucoromycotina</taxon>
        <taxon>Mucoromycetes</taxon>
        <taxon>Mucorales</taxon>
        <taxon>Mucorineae</taxon>
        <taxon>Mucoraceae</taxon>
        <taxon>Parasitella</taxon>
    </lineage>
</organism>
<dbReference type="InterPro" id="IPR036410">
    <property type="entry name" value="HSP_DnaJ_Cys-rich_dom_sf"/>
</dbReference>
<dbReference type="SMART" id="SM00271">
    <property type="entry name" value="DnaJ"/>
    <property type="match status" value="1"/>
</dbReference>
<dbReference type="CDD" id="cd10747">
    <property type="entry name" value="DnaJ_C"/>
    <property type="match status" value="1"/>
</dbReference>
<dbReference type="GO" id="GO:0006457">
    <property type="term" value="P:protein folding"/>
    <property type="evidence" value="ECO:0007669"/>
    <property type="project" value="InterPro"/>
</dbReference>
<evidence type="ECO:0000256" key="3">
    <source>
        <dbReference type="ARBA" id="ARBA00022771"/>
    </source>
</evidence>
<dbReference type="InterPro" id="IPR008971">
    <property type="entry name" value="HSP40/DnaJ_pept-bd"/>
</dbReference>
<dbReference type="GO" id="GO:0030544">
    <property type="term" value="F:Hsp70 protein binding"/>
    <property type="evidence" value="ECO:0007669"/>
    <property type="project" value="InterPro"/>
</dbReference>
<dbReference type="SUPFAM" id="SSF46565">
    <property type="entry name" value="Chaperone J-domain"/>
    <property type="match status" value="1"/>
</dbReference>
<reference evidence="6 7" key="1">
    <citation type="submission" date="2014-09" db="EMBL/GenBank/DDBJ databases">
        <authorList>
            <person name="Ellenberger Sabrina"/>
        </authorList>
    </citation>
    <scope>NUCLEOTIDE SEQUENCE [LARGE SCALE GENOMIC DNA]</scope>
    <source>
        <strain evidence="6 7">CBS 412.66</strain>
    </source>
</reference>
<keyword evidence="3" id="KW-0863">Zinc-finger</keyword>
<dbReference type="Gene3D" id="1.10.287.110">
    <property type="entry name" value="DnaJ domain"/>
    <property type="match status" value="1"/>
</dbReference>
<dbReference type="InterPro" id="IPR044713">
    <property type="entry name" value="DNJA1/2-like"/>
</dbReference>
<dbReference type="STRING" id="35722.A0A0B7NQC1"/>
<feature type="domain" description="J" evidence="5">
    <location>
        <begin position="6"/>
        <end position="68"/>
    </location>
</feature>
<dbReference type="SUPFAM" id="SSF57938">
    <property type="entry name" value="DnaJ/Hsp40 cysteine-rich domain"/>
    <property type="match status" value="1"/>
</dbReference>
<dbReference type="CDD" id="cd06257">
    <property type="entry name" value="DnaJ"/>
    <property type="match status" value="1"/>
</dbReference>
<evidence type="ECO:0000256" key="4">
    <source>
        <dbReference type="ARBA" id="ARBA00022833"/>
    </source>
</evidence>
<keyword evidence="2" id="KW-0677">Repeat</keyword>
<dbReference type="AlphaFoldDB" id="A0A0B7NQC1"/>
<accession>A0A0B7NQC1</accession>
<dbReference type="InterPro" id="IPR036869">
    <property type="entry name" value="J_dom_sf"/>
</dbReference>
<gene>
    <name evidence="6" type="primary">PARPA_13948.1 scaffold 47512</name>
</gene>
<dbReference type="EMBL" id="LN734064">
    <property type="protein sequence ID" value="CEP19632.1"/>
    <property type="molecule type" value="Genomic_DNA"/>
</dbReference>
<dbReference type="Gene3D" id="2.10.230.10">
    <property type="entry name" value="Heat shock protein DnaJ, cysteine-rich domain"/>
    <property type="match status" value="1"/>
</dbReference>
<dbReference type="GO" id="GO:0008270">
    <property type="term" value="F:zinc ion binding"/>
    <property type="evidence" value="ECO:0007669"/>
    <property type="project" value="UniProtKB-KW"/>
</dbReference>
<evidence type="ECO:0000256" key="1">
    <source>
        <dbReference type="ARBA" id="ARBA00022723"/>
    </source>
</evidence>
<keyword evidence="4" id="KW-0862">Zinc</keyword>
<sequence length="353" mass="39736">MVFDSKYYDILGVRTSASEADIRKAYKKLALKYHPDKNPNTEDRFKEIARAYKVLSDAKERQLYNQIGEAGFNGKGGMNAGDFFPKSFGENENMEGNSYRGKDTVYHLKVSLDDLYRGKKSNLSLTKKVFCGKCGCKRCNRRGFYNILHMDGPIQHTCEDCQGTGEIVGSNDRCKYCLGKITVSEKKTLEVHIEPGMRDGHQFIFYGEGNQAPGIVPGDVIIQLNQEPHPYLTRVGDDLVYQARIDLLTALAGGQFAVLHLNHRALLLNIMPGEIIQPDTVKAVLNEGMPIYHAGRCGHLFINFTIEFPTHSWINEETLKRLETALPPRNRIPSIGSRRLEYAALTNAYLSKP</sequence>
<evidence type="ECO:0000313" key="7">
    <source>
        <dbReference type="Proteomes" id="UP000054107"/>
    </source>
</evidence>
<evidence type="ECO:0000256" key="2">
    <source>
        <dbReference type="ARBA" id="ARBA00022737"/>
    </source>
</evidence>
<protein>
    <recommendedName>
        <fullName evidence="5">J domain-containing protein</fullName>
    </recommendedName>
</protein>
<dbReference type="OrthoDB" id="550424at2759"/>
<evidence type="ECO:0000313" key="6">
    <source>
        <dbReference type="EMBL" id="CEP19632.1"/>
    </source>
</evidence>
<keyword evidence="7" id="KW-1185">Reference proteome</keyword>
<dbReference type="PROSITE" id="PS50076">
    <property type="entry name" value="DNAJ_2"/>
    <property type="match status" value="1"/>
</dbReference>
<dbReference type="SUPFAM" id="SSF49493">
    <property type="entry name" value="HSP40/DnaJ peptide-binding domain"/>
    <property type="match status" value="2"/>
</dbReference>
<dbReference type="Proteomes" id="UP000054107">
    <property type="component" value="Unassembled WGS sequence"/>
</dbReference>